<dbReference type="STRING" id="329046.A0A1Y2C3J9"/>
<evidence type="ECO:0000259" key="7">
    <source>
        <dbReference type="Pfam" id="PF02911"/>
    </source>
</evidence>
<evidence type="ECO:0000256" key="5">
    <source>
        <dbReference type="ARBA" id="ARBA00022917"/>
    </source>
</evidence>
<sequence length="332" mass="37477">MVVKRAPTALFFGSDEFSVICCDRLLKATQDGIISRLEIVTPPDNMRTKIPEVPLKTYARKNNITFHTAPPKTLTGWKVRRDSPPSQFDLGVVVSFGYFLPSSLIRSFPLAALNVHPSLLPRYRGAAPIQHTILNGDTETGVSIMELHEKQFDAGRIYHQSKIEVGKEPFYKDLHDRLAHQGAEDLVKTVANFDEYKSKAWLQDLTQVSYARKISKSLAALDFSIMTRERVYALHRALGYKIPVYCEFREKRTQLLSLYIPDASQTVKLNPLSETGSVVYDKSSDSLFVMCKDNWIGVTKVKVEGKKEQGPLAFNNGYQLVEKDAFKLSANQ</sequence>
<dbReference type="NCBIfam" id="TIGR00460">
    <property type="entry name" value="fmt"/>
    <property type="match status" value="1"/>
</dbReference>
<evidence type="ECO:0000256" key="1">
    <source>
        <dbReference type="ARBA" id="ARBA00010699"/>
    </source>
</evidence>
<evidence type="ECO:0000256" key="2">
    <source>
        <dbReference type="ARBA" id="ARBA00012261"/>
    </source>
</evidence>
<dbReference type="InterPro" id="IPR005793">
    <property type="entry name" value="Formyl_trans_C"/>
</dbReference>
<reference evidence="8 9" key="1">
    <citation type="submission" date="2016-07" db="EMBL/GenBank/DDBJ databases">
        <title>Pervasive Adenine N6-methylation of Active Genes in Fungi.</title>
        <authorList>
            <consortium name="DOE Joint Genome Institute"/>
            <person name="Mondo S.J."/>
            <person name="Dannebaum R.O."/>
            <person name="Kuo R.C."/>
            <person name="Labutti K."/>
            <person name="Haridas S."/>
            <person name="Kuo A."/>
            <person name="Salamov A."/>
            <person name="Ahrendt S.R."/>
            <person name="Lipzen A."/>
            <person name="Sullivan W."/>
            <person name="Andreopoulos W.B."/>
            <person name="Clum A."/>
            <person name="Lindquist E."/>
            <person name="Daum C."/>
            <person name="Ramamoorthy G.K."/>
            <person name="Gryganskyi A."/>
            <person name="Culley D."/>
            <person name="Magnuson J.K."/>
            <person name="James T.Y."/>
            <person name="O'Malley M.A."/>
            <person name="Stajich J.E."/>
            <person name="Spatafora J.W."/>
            <person name="Visel A."/>
            <person name="Grigoriev I.V."/>
        </authorList>
    </citation>
    <scope>NUCLEOTIDE SEQUENCE [LARGE SCALE GENOMIC DNA]</scope>
    <source>
        <strain evidence="8 9">JEL800</strain>
    </source>
</reference>
<dbReference type="SUPFAM" id="SSF50486">
    <property type="entry name" value="FMT C-terminal domain-like"/>
    <property type="match status" value="1"/>
</dbReference>
<dbReference type="SUPFAM" id="SSF53328">
    <property type="entry name" value="Formyltransferase"/>
    <property type="match status" value="1"/>
</dbReference>
<dbReference type="EC" id="2.1.2.9" evidence="2"/>
<evidence type="ECO:0000259" key="6">
    <source>
        <dbReference type="Pfam" id="PF00551"/>
    </source>
</evidence>
<evidence type="ECO:0000256" key="4">
    <source>
        <dbReference type="ARBA" id="ARBA00022679"/>
    </source>
</evidence>
<feature type="domain" description="Formyl transferase N-terminal" evidence="6">
    <location>
        <begin position="62"/>
        <end position="189"/>
    </location>
</feature>
<dbReference type="InterPro" id="IPR005794">
    <property type="entry name" value="Fmt"/>
</dbReference>
<dbReference type="GO" id="GO:0005739">
    <property type="term" value="C:mitochondrion"/>
    <property type="evidence" value="ECO:0007669"/>
    <property type="project" value="TreeGrafter"/>
</dbReference>
<dbReference type="Proteomes" id="UP000193642">
    <property type="component" value="Unassembled WGS sequence"/>
</dbReference>
<gene>
    <name evidence="8" type="ORF">BCR33DRAFT_699015</name>
</gene>
<dbReference type="InterPro" id="IPR036477">
    <property type="entry name" value="Formyl_transf_N_sf"/>
</dbReference>
<keyword evidence="9" id="KW-1185">Reference proteome</keyword>
<dbReference type="InterPro" id="IPR041711">
    <property type="entry name" value="Met-tRNA-FMT_N"/>
</dbReference>
<proteinExistence type="inferred from homology"/>
<dbReference type="EMBL" id="MCGO01000031">
    <property type="protein sequence ID" value="ORY41598.1"/>
    <property type="molecule type" value="Genomic_DNA"/>
</dbReference>
<keyword evidence="4 8" id="KW-0808">Transferase</keyword>
<dbReference type="PANTHER" id="PTHR11138:SF5">
    <property type="entry name" value="METHIONYL-TRNA FORMYLTRANSFERASE, MITOCHONDRIAL"/>
    <property type="match status" value="1"/>
</dbReference>
<keyword evidence="5" id="KW-0648">Protein biosynthesis</keyword>
<evidence type="ECO:0000313" key="9">
    <source>
        <dbReference type="Proteomes" id="UP000193642"/>
    </source>
</evidence>
<dbReference type="Pfam" id="PF02911">
    <property type="entry name" value="Formyl_trans_C"/>
    <property type="match status" value="1"/>
</dbReference>
<comment type="similarity">
    <text evidence="1">Belongs to the Fmt family.</text>
</comment>
<dbReference type="AlphaFoldDB" id="A0A1Y2C3J9"/>
<evidence type="ECO:0000313" key="8">
    <source>
        <dbReference type="EMBL" id="ORY41598.1"/>
    </source>
</evidence>
<accession>A0A1Y2C3J9</accession>
<dbReference type="InterPro" id="IPR002376">
    <property type="entry name" value="Formyl_transf_N"/>
</dbReference>
<comment type="caution">
    <text evidence="8">The sequence shown here is derived from an EMBL/GenBank/DDBJ whole genome shotgun (WGS) entry which is preliminary data.</text>
</comment>
<protein>
    <recommendedName>
        <fullName evidence="3">Methionyl-tRNA formyltransferase, mitochondrial</fullName>
        <ecNumber evidence="2">2.1.2.9</ecNumber>
    </recommendedName>
</protein>
<dbReference type="CDD" id="cd08646">
    <property type="entry name" value="FMT_core_Met-tRNA-FMT_N"/>
    <property type="match status" value="1"/>
</dbReference>
<name>A0A1Y2C3J9_9FUNG</name>
<dbReference type="Gene3D" id="3.40.50.12230">
    <property type="match status" value="1"/>
</dbReference>
<evidence type="ECO:0000256" key="3">
    <source>
        <dbReference type="ARBA" id="ARBA00014185"/>
    </source>
</evidence>
<feature type="domain" description="Formyl transferase C-terminal" evidence="7">
    <location>
        <begin position="213"/>
        <end position="318"/>
    </location>
</feature>
<dbReference type="OrthoDB" id="10268103at2759"/>
<dbReference type="Pfam" id="PF00551">
    <property type="entry name" value="Formyl_trans_N"/>
    <property type="match status" value="1"/>
</dbReference>
<dbReference type="PANTHER" id="PTHR11138">
    <property type="entry name" value="METHIONYL-TRNA FORMYLTRANSFERASE"/>
    <property type="match status" value="1"/>
</dbReference>
<dbReference type="InterPro" id="IPR011034">
    <property type="entry name" value="Formyl_transferase-like_C_sf"/>
</dbReference>
<dbReference type="GO" id="GO:0004479">
    <property type="term" value="F:methionyl-tRNA formyltransferase activity"/>
    <property type="evidence" value="ECO:0007669"/>
    <property type="project" value="UniProtKB-EC"/>
</dbReference>
<organism evidence="8 9">
    <name type="scientific">Rhizoclosmatium globosum</name>
    <dbReference type="NCBI Taxonomy" id="329046"/>
    <lineage>
        <taxon>Eukaryota</taxon>
        <taxon>Fungi</taxon>
        <taxon>Fungi incertae sedis</taxon>
        <taxon>Chytridiomycota</taxon>
        <taxon>Chytridiomycota incertae sedis</taxon>
        <taxon>Chytridiomycetes</taxon>
        <taxon>Chytridiales</taxon>
        <taxon>Chytriomycetaceae</taxon>
        <taxon>Rhizoclosmatium</taxon>
    </lineage>
</organism>